<dbReference type="Gene3D" id="3.40.50.410">
    <property type="entry name" value="von Willebrand factor, type A domain"/>
    <property type="match status" value="1"/>
</dbReference>
<feature type="domain" description="VIT" evidence="2">
    <location>
        <begin position="28"/>
        <end position="156"/>
    </location>
</feature>
<dbReference type="SUPFAM" id="SSF53300">
    <property type="entry name" value="vWA-like"/>
    <property type="match status" value="1"/>
</dbReference>
<dbReference type="InterPro" id="IPR013694">
    <property type="entry name" value="VIT"/>
</dbReference>
<evidence type="ECO:0000313" key="3">
    <source>
        <dbReference type="EMBL" id="HED09339.1"/>
    </source>
</evidence>
<dbReference type="Pfam" id="PF08487">
    <property type="entry name" value="VIT"/>
    <property type="match status" value="1"/>
</dbReference>
<evidence type="ECO:0000259" key="1">
    <source>
        <dbReference type="PROSITE" id="PS50234"/>
    </source>
</evidence>
<dbReference type="AlphaFoldDB" id="A0A7V1LJV6"/>
<protein>
    <submittedName>
        <fullName evidence="3">VWA domain-containing protein</fullName>
    </submittedName>
</protein>
<name>A0A7V1LJV6_CALAY</name>
<reference evidence="3" key="1">
    <citation type="journal article" date="2020" name="mSystems">
        <title>Genome- and Community-Level Interaction Insights into Carbon Utilization and Element Cycling Functions of Hydrothermarchaeota in Hydrothermal Sediment.</title>
        <authorList>
            <person name="Zhou Z."/>
            <person name="Liu Y."/>
            <person name="Xu W."/>
            <person name="Pan J."/>
            <person name="Luo Z.H."/>
            <person name="Li M."/>
        </authorList>
    </citation>
    <scope>NUCLEOTIDE SEQUENCE [LARGE SCALE GENOMIC DNA]</scope>
    <source>
        <strain evidence="3">HyVt-456</strain>
    </source>
</reference>
<dbReference type="SMART" id="SM00327">
    <property type="entry name" value="VWA"/>
    <property type="match status" value="1"/>
</dbReference>
<dbReference type="InterPro" id="IPR036465">
    <property type="entry name" value="vWFA_dom_sf"/>
</dbReference>
<feature type="domain" description="VWFA" evidence="1">
    <location>
        <begin position="276"/>
        <end position="453"/>
    </location>
</feature>
<dbReference type="Pfam" id="PF13768">
    <property type="entry name" value="VWA_3"/>
    <property type="match status" value="1"/>
</dbReference>
<dbReference type="InterPro" id="IPR002035">
    <property type="entry name" value="VWF_A"/>
</dbReference>
<gene>
    <name evidence="3" type="ORF">ENJ10_01495</name>
</gene>
<dbReference type="EMBL" id="DRLD01000040">
    <property type="protein sequence ID" value="HED09339.1"/>
    <property type="molecule type" value="Genomic_DNA"/>
</dbReference>
<dbReference type="PANTHER" id="PTHR10338">
    <property type="entry name" value="INTER-ALPHA-TRYPSIN INHIBITOR HEAVY CHAIN FAMILY MEMBER"/>
    <property type="match status" value="1"/>
</dbReference>
<sequence>MKFSILLTVLLWSTSLFAQGRIIILPGERLPRPIPLETSRPVVLTGLQGDIVISDHVARVRLEQTFRNPNHRNVEGTYLYSFSPGSRLKDFYLYINGRKTAGELMDAGKARNIYEDIVRRMQDPALLEFSDDGLLKARIFPFGALSDRKIELHYEQTLQDRRGLYKFMLPIRQSGQGMIEKYSIVIRLKTRQRLATVYSPSHDITVKRLDDNRAEIRLDKKQLRGDQNFILYYSEAGDSIDGRVLSFRPRSDRDGFFMLFLKPQFRNRSRISIPRDVVFVVDASGSMGGRKIKQARKALQYCVSVLNAEDRFEIIRFSGGTGRFAGRLLRAGERQKDDASYFIDNIRSAGGTNLYLALREAVDMLRSGGEGRMKSIIMLTDGLPTEGLTDVRRIVEQLNLAALGDIRLFNFGVGYDVNTYLLDRLAQESGGRTEYVQPGESIEASISGLFSSISSPQLTAVRLKFGKTGIDDIYPRKMPDLYEDQRVVILGRYRRGGLMPVELSGMRGGKRVSYRYTLELAPLERENDFIAGMWAGQKVNYLLNRIRFEGENEEWVETIKNLGHTYGLVTPYTSYLVREEKEALHEMARRLPAAPILQNKQALEVDEFSDKVLQTLGMGSVSAAQSYGKKAVRNSIVRQKVLGTPDRQKVMLLSRRYIRGKSFVLKKTGWVEDGLSLTKDCHEIVFNSPAYWALIKTDPQIRMFLALGRNLTFEWQGTCYRITEE</sequence>
<evidence type="ECO:0000259" key="2">
    <source>
        <dbReference type="PROSITE" id="PS51468"/>
    </source>
</evidence>
<proteinExistence type="predicted"/>
<comment type="caution">
    <text evidence="3">The sequence shown here is derived from an EMBL/GenBank/DDBJ whole genome shotgun (WGS) entry which is preliminary data.</text>
</comment>
<dbReference type="Proteomes" id="UP000886005">
    <property type="component" value="Unassembled WGS sequence"/>
</dbReference>
<dbReference type="PANTHER" id="PTHR10338:SF108">
    <property type="entry name" value="INTER-ALPHA-TRYPSIN INHIBITOR HEAVY CHAIN H4-LIKE PROTEIN"/>
    <property type="match status" value="1"/>
</dbReference>
<dbReference type="PROSITE" id="PS51468">
    <property type="entry name" value="VIT"/>
    <property type="match status" value="1"/>
</dbReference>
<accession>A0A7V1LJV6</accession>
<organism evidence="3">
    <name type="scientific">Caldithrix abyssi</name>
    <dbReference type="NCBI Taxonomy" id="187145"/>
    <lineage>
        <taxon>Bacteria</taxon>
        <taxon>Pseudomonadati</taxon>
        <taxon>Calditrichota</taxon>
        <taxon>Calditrichia</taxon>
        <taxon>Calditrichales</taxon>
        <taxon>Calditrichaceae</taxon>
        <taxon>Caldithrix</taxon>
    </lineage>
</organism>
<dbReference type="PROSITE" id="PS50234">
    <property type="entry name" value="VWFA"/>
    <property type="match status" value="1"/>
</dbReference>
<dbReference type="InterPro" id="IPR050934">
    <property type="entry name" value="ITIH"/>
</dbReference>